<dbReference type="AlphaFoldDB" id="A0AAV9PZC0"/>
<feature type="domain" description="NDT80" evidence="4">
    <location>
        <begin position="113"/>
        <end position="342"/>
    </location>
</feature>
<feature type="compositionally biased region" description="Polar residues" evidence="3">
    <location>
        <begin position="69"/>
        <end position="87"/>
    </location>
</feature>
<dbReference type="Pfam" id="PF05224">
    <property type="entry name" value="NDT80_PhoG"/>
    <property type="match status" value="1"/>
</dbReference>
<gene>
    <name evidence="5" type="ORF">LTR25_008682</name>
</gene>
<evidence type="ECO:0000256" key="1">
    <source>
        <dbReference type="ARBA" id="ARBA00023125"/>
    </source>
</evidence>
<feature type="region of interest" description="Disordered" evidence="3">
    <location>
        <begin position="69"/>
        <end position="103"/>
    </location>
</feature>
<dbReference type="GO" id="GO:0051321">
    <property type="term" value="P:meiotic cell cycle"/>
    <property type="evidence" value="ECO:0007669"/>
    <property type="project" value="TreeGrafter"/>
</dbReference>
<dbReference type="SUPFAM" id="SSF49417">
    <property type="entry name" value="p53-like transcription factors"/>
    <property type="match status" value="1"/>
</dbReference>
<reference evidence="5 6" key="1">
    <citation type="submission" date="2023-06" db="EMBL/GenBank/DDBJ databases">
        <title>Black Yeasts Isolated from many extreme environments.</title>
        <authorList>
            <person name="Coleine C."/>
            <person name="Stajich J.E."/>
            <person name="Selbmann L."/>
        </authorList>
    </citation>
    <scope>NUCLEOTIDE SEQUENCE [LARGE SCALE GENOMIC DNA]</scope>
    <source>
        <strain evidence="5 6">CCFEE 5887</strain>
    </source>
</reference>
<dbReference type="GO" id="GO:0045944">
    <property type="term" value="P:positive regulation of transcription by RNA polymerase II"/>
    <property type="evidence" value="ECO:0007669"/>
    <property type="project" value="TreeGrafter"/>
</dbReference>
<evidence type="ECO:0000313" key="6">
    <source>
        <dbReference type="Proteomes" id="UP001345827"/>
    </source>
</evidence>
<dbReference type="InterPro" id="IPR052605">
    <property type="entry name" value="Fungal_trans_regulator"/>
</dbReference>
<dbReference type="Proteomes" id="UP001345827">
    <property type="component" value="Unassembled WGS sequence"/>
</dbReference>
<feature type="compositionally biased region" description="Polar residues" evidence="3">
    <location>
        <begin position="345"/>
        <end position="354"/>
    </location>
</feature>
<dbReference type="InterPro" id="IPR008967">
    <property type="entry name" value="p53-like_TF_DNA-bd_sf"/>
</dbReference>
<name>A0AAV9PZC0_9PEZI</name>
<comment type="caution">
    <text evidence="5">The sequence shown here is derived from an EMBL/GenBank/DDBJ whole genome shotgun (WGS) entry which is preliminary data.</text>
</comment>
<evidence type="ECO:0000313" key="5">
    <source>
        <dbReference type="EMBL" id="KAK5530825.1"/>
    </source>
</evidence>
<dbReference type="GO" id="GO:0003677">
    <property type="term" value="F:DNA binding"/>
    <property type="evidence" value="ECO:0007669"/>
    <property type="project" value="UniProtKB-KW"/>
</dbReference>
<dbReference type="InterPro" id="IPR024061">
    <property type="entry name" value="NDT80_DNA-bd_dom"/>
</dbReference>
<feature type="region of interest" description="Disordered" evidence="3">
    <location>
        <begin position="1"/>
        <end position="28"/>
    </location>
</feature>
<evidence type="ECO:0000256" key="3">
    <source>
        <dbReference type="SAM" id="MobiDB-lite"/>
    </source>
</evidence>
<feature type="compositionally biased region" description="Polar residues" evidence="3">
    <location>
        <begin position="450"/>
        <end position="459"/>
    </location>
</feature>
<feature type="DNA-binding region" description="NDT80" evidence="2">
    <location>
        <begin position="113"/>
        <end position="342"/>
    </location>
</feature>
<sequence>MLASVPSPDEVAGEERSQGGTRGDAIHDASLGLPLGTIEDDSVFASFDDVFDNTASYDWFVSDVSNHQSLHATPETSPSTQFPTGWNDQKRSHQPQTSQLDNSSLLSTASGLRKASQRPNVFQNPAIDQGDQVLQFKSLPPEHSVVDCDGESVPISIAAQLQGNFFLANSQPDGDPELTIHRRNLFRISGMISPSSKSCCVVDELGNLAAVASVNICLTAMESIEGKRIEVIQVSSSKTGVPALSSAAKDSSSPTPVPIRLDLTTESGIPREEKALSFMWKRLQFRSSTANNGRRNGVQQKYLLKLTVKAILATGKEVCIAETESSAIIVRGRSAGLFMNRENPEQSSRTSSPLAQVPASLAARPDPAPDPRGYVLPTNTNTPVQTQSTPLLPWSPVEALSTNRTLELRFNRTDSVPQNVSDRTRTSLERTPWSPLVIDASAYRLEDGAATSNGNNSNKHALYGDNEGKRSMPGTSTSTPGVERLAPEPEPDPLYEYFPLGLEGWMPPVDAVYRPHIAHNTLLVPDLQALFDNRVLY</sequence>
<dbReference type="PROSITE" id="PS51517">
    <property type="entry name" value="NDT80"/>
    <property type="match status" value="1"/>
</dbReference>
<dbReference type="GO" id="GO:0000228">
    <property type="term" value="C:nuclear chromosome"/>
    <property type="evidence" value="ECO:0007669"/>
    <property type="project" value="TreeGrafter"/>
</dbReference>
<dbReference type="InterPro" id="IPR037141">
    <property type="entry name" value="NDT80_DNA-bd_dom_sf"/>
</dbReference>
<dbReference type="EMBL" id="JAXLQG010000018">
    <property type="protein sequence ID" value="KAK5530825.1"/>
    <property type="molecule type" value="Genomic_DNA"/>
</dbReference>
<dbReference type="PANTHER" id="PTHR35144">
    <property type="entry name" value="MEIOSIS-SPECIFIC TRANSCRIPTION FACTOR NDT80"/>
    <property type="match status" value="1"/>
</dbReference>
<feature type="region of interest" description="Disordered" evidence="3">
    <location>
        <begin position="342"/>
        <end position="370"/>
    </location>
</feature>
<accession>A0AAV9PZC0</accession>
<evidence type="ECO:0000256" key="2">
    <source>
        <dbReference type="PROSITE-ProRule" id="PRU00850"/>
    </source>
</evidence>
<keyword evidence="6" id="KW-1185">Reference proteome</keyword>
<feature type="compositionally biased region" description="Polar residues" evidence="3">
    <location>
        <begin position="94"/>
        <end position="103"/>
    </location>
</feature>
<proteinExistence type="predicted"/>
<protein>
    <recommendedName>
        <fullName evidence="4">NDT80 domain-containing protein</fullName>
    </recommendedName>
</protein>
<organism evidence="5 6">
    <name type="scientific">Vermiconidia calcicola</name>
    <dbReference type="NCBI Taxonomy" id="1690605"/>
    <lineage>
        <taxon>Eukaryota</taxon>
        <taxon>Fungi</taxon>
        <taxon>Dikarya</taxon>
        <taxon>Ascomycota</taxon>
        <taxon>Pezizomycotina</taxon>
        <taxon>Dothideomycetes</taxon>
        <taxon>Dothideomycetidae</taxon>
        <taxon>Mycosphaerellales</taxon>
        <taxon>Extremaceae</taxon>
        <taxon>Vermiconidia</taxon>
    </lineage>
</organism>
<keyword evidence="1 2" id="KW-0238">DNA-binding</keyword>
<dbReference type="GO" id="GO:0003700">
    <property type="term" value="F:DNA-binding transcription factor activity"/>
    <property type="evidence" value="ECO:0007669"/>
    <property type="project" value="UniProtKB-UniRule"/>
</dbReference>
<evidence type="ECO:0000259" key="4">
    <source>
        <dbReference type="PROSITE" id="PS51517"/>
    </source>
</evidence>
<dbReference type="PANTHER" id="PTHR35144:SF1">
    <property type="entry name" value="PROTEIN PACG"/>
    <property type="match status" value="1"/>
</dbReference>
<feature type="region of interest" description="Disordered" evidence="3">
    <location>
        <begin position="448"/>
        <end position="490"/>
    </location>
</feature>
<dbReference type="Gene3D" id="2.60.40.1390">
    <property type="entry name" value="NDT80 DNA-binding domain"/>
    <property type="match status" value="1"/>
</dbReference>